<sequence length="101" mass="11747">MSLKIQLGQKIQMLRKKRRLTQEQFAELIGIDPKNVSKIENGNNYPSAETLTSIAKALEVDIYELFVFKEEISYEDMREQIIKALDSDKAVMYLYQAVKLM</sequence>
<protein>
    <submittedName>
        <fullName evidence="3">Helix-turn-helix transcriptional regulator</fullName>
    </submittedName>
</protein>
<dbReference type="SUPFAM" id="SSF47413">
    <property type="entry name" value="lambda repressor-like DNA-binding domains"/>
    <property type="match status" value="1"/>
</dbReference>
<organism evidence="3 4">
    <name type="scientific">Candidatus Scatenecus faecavium</name>
    <dbReference type="NCBI Taxonomy" id="2840915"/>
    <lineage>
        <taxon>Bacteria</taxon>
        <taxon>Candidatus Scatenecus</taxon>
    </lineage>
</organism>
<dbReference type="Gene3D" id="1.10.260.40">
    <property type="entry name" value="lambda repressor-like DNA-binding domains"/>
    <property type="match status" value="1"/>
</dbReference>
<evidence type="ECO:0000313" key="4">
    <source>
        <dbReference type="Proteomes" id="UP000824139"/>
    </source>
</evidence>
<keyword evidence="1" id="KW-0238">DNA-binding</keyword>
<accession>A0A9D1FVU6</accession>
<dbReference type="InterPro" id="IPR001387">
    <property type="entry name" value="Cro/C1-type_HTH"/>
</dbReference>
<evidence type="ECO:0000313" key="3">
    <source>
        <dbReference type="EMBL" id="HIS82890.1"/>
    </source>
</evidence>
<name>A0A9D1FVU6_9BACT</name>
<dbReference type="AlphaFoldDB" id="A0A9D1FVU6"/>
<evidence type="ECO:0000259" key="2">
    <source>
        <dbReference type="PROSITE" id="PS50943"/>
    </source>
</evidence>
<dbReference type="SMART" id="SM00530">
    <property type="entry name" value="HTH_XRE"/>
    <property type="match status" value="1"/>
</dbReference>
<dbReference type="Proteomes" id="UP000824139">
    <property type="component" value="Unassembled WGS sequence"/>
</dbReference>
<feature type="domain" description="HTH cro/C1-type" evidence="2">
    <location>
        <begin position="11"/>
        <end position="65"/>
    </location>
</feature>
<dbReference type="Pfam" id="PF01381">
    <property type="entry name" value="HTH_3"/>
    <property type="match status" value="1"/>
</dbReference>
<dbReference type="PROSITE" id="PS50943">
    <property type="entry name" value="HTH_CROC1"/>
    <property type="match status" value="1"/>
</dbReference>
<reference evidence="3" key="1">
    <citation type="submission" date="2020-10" db="EMBL/GenBank/DDBJ databases">
        <authorList>
            <person name="Gilroy R."/>
        </authorList>
    </citation>
    <scope>NUCLEOTIDE SEQUENCE</scope>
    <source>
        <strain evidence="3">CHK152-2994</strain>
    </source>
</reference>
<evidence type="ECO:0000256" key="1">
    <source>
        <dbReference type="ARBA" id="ARBA00023125"/>
    </source>
</evidence>
<reference evidence="3" key="2">
    <citation type="journal article" date="2021" name="PeerJ">
        <title>Extensive microbial diversity within the chicken gut microbiome revealed by metagenomics and culture.</title>
        <authorList>
            <person name="Gilroy R."/>
            <person name="Ravi A."/>
            <person name="Getino M."/>
            <person name="Pursley I."/>
            <person name="Horton D.L."/>
            <person name="Alikhan N.F."/>
            <person name="Baker D."/>
            <person name="Gharbi K."/>
            <person name="Hall N."/>
            <person name="Watson M."/>
            <person name="Adriaenssens E.M."/>
            <person name="Foster-Nyarko E."/>
            <person name="Jarju S."/>
            <person name="Secka A."/>
            <person name="Antonio M."/>
            <person name="Oren A."/>
            <person name="Chaudhuri R.R."/>
            <person name="La Ragione R."/>
            <person name="Hildebrand F."/>
            <person name="Pallen M.J."/>
        </authorList>
    </citation>
    <scope>NUCLEOTIDE SEQUENCE</scope>
    <source>
        <strain evidence="3">CHK152-2994</strain>
    </source>
</reference>
<dbReference type="InterPro" id="IPR010982">
    <property type="entry name" value="Lambda_DNA-bd_dom_sf"/>
</dbReference>
<gene>
    <name evidence="3" type="ORF">IAD41_04715</name>
</gene>
<dbReference type="CDD" id="cd00093">
    <property type="entry name" value="HTH_XRE"/>
    <property type="match status" value="1"/>
</dbReference>
<proteinExistence type="predicted"/>
<dbReference type="EMBL" id="DVJO01000102">
    <property type="protein sequence ID" value="HIS82890.1"/>
    <property type="molecule type" value="Genomic_DNA"/>
</dbReference>
<dbReference type="PANTHER" id="PTHR46558">
    <property type="entry name" value="TRACRIPTIONAL REGULATORY PROTEIN-RELATED-RELATED"/>
    <property type="match status" value="1"/>
</dbReference>
<comment type="caution">
    <text evidence="3">The sequence shown here is derived from an EMBL/GenBank/DDBJ whole genome shotgun (WGS) entry which is preliminary data.</text>
</comment>
<dbReference type="PANTHER" id="PTHR46558:SF11">
    <property type="entry name" value="HTH-TYPE TRANSCRIPTIONAL REGULATOR XRE"/>
    <property type="match status" value="1"/>
</dbReference>
<dbReference type="GO" id="GO:0003677">
    <property type="term" value="F:DNA binding"/>
    <property type="evidence" value="ECO:0007669"/>
    <property type="project" value="UniProtKB-KW"/>
</dbReference>